<dbReference type="AlphaFoldDB" id="A0A6J7GSX3"/>
<evidence type="ECO:0000313" key="2">
    <source>
        <dbReference type="EMBL" id="CAB4910056.1"/>
    </source>
</evidence>
<gene>
    <name evidence="2" type="ORF">UFOPK3609_00801</name>
</gene>
<sequence length="181" mass="18717">MDPARTTSNSGSTATGLKKCMPTTRSGGCRSAAISVIDSADVLVASTHCADTTASTSAKTCFFTDSSSNTASITRSASANADFSSDPLTRPFSRLSASGDSRPLPASFSSSPWTQPTPLSTRAWSTSVSTTGTCSLRRKRRASWEAISPAPTTPTLVTGRASALSGAPAGRLARFWVRSKA</sequence>
<feature type="compositionally biased region" description="Polar residues" evidence="1">
    <location>
        <begin position="1"/>
        <end position="15"/>
    </location>
</feature>
<accession>A0A6J7GSX3</accession>
<feature type="region of interest" description="Disordered" evidence="1">
    <location>
        <begin position="1"/>
        <end position="25"/>
    </location>
</feature>
<feature type="compositionally biased region" description="Polar residues" evidence="1">
    <location>
        <begin position="107"/>
        <end position="126"/>
    </location>
</feature>
<feature type="region of interest" description="Disordered" evidence="1">
    <location>
        <begin position="92"/>
        <end position="126"/>
    </location>
</feature>
<organism evidence="2">
    <name type="scientific">freshwater metagenome</name>
    <dbReference type="NCBI Taxonomy" id="449393"/>
    <lineage>
        <taxon>unclassified sequences</taxon>
        <taxon>metagenomes</taxon>
        <taxon>ecological metagenomes</taxon>
    </lineage>
</organism>
<name>A0A6J7GSX3_9ZZZZ</name>
<reference evidence="2" key="1">
    <citation type="submission" date="2020-05" db="EMBL/GenBank/DDBJ databases">
        <authorList>
            <person name="Chiriac C."/>
            <person name="Salcher M."/>
            <person name="Ghai R."/>
            <person name="Kavagutti S V."/>
        </authorList>
    </citation>
    <scope>NUCLEOTIDE SEQUENCE</scope>
</reference>
<evidence type="ECO:0000256" key="1">
    <source>
        <dbReference type="SAM" id="MobiDB-lite"/>
    </source>
</evidence>
<dbReference type="EMBL" id="CAFBMQ010000105">
    <property type="protein sequence ID" value="CAB4910056.1"/>
    <property type="molecule type" value="Genomic_DNA"/>
</dbReference>
<proteinExistence type="predicted"/>
<protein>
    <submittedName>
        <fullName evidence="2">Unannotated protein</fullName>
    </submittedName>
</protein>